<protein>
    <submittedName>
        <fullName evidence="6">5975_t:CDS:1</fullName>
    </submittedName>
</protein>
<proteinExistence type="predicted"/>
<organism evidence="6 7">
    <name type="scientific">Ambispora leptoticha</name>
    <dbReference type="NCBI Taxonomy" id="144679"/>
    <lineage>
        <taxon>Eukaryota</taxon>
        <taxon>Fungi</taxon>
        <taxon>Fungi incertae sedis</taxon>
        <taxon>Mucoromycota</taxon>
        <taxon>Glomeromycotina</taxon>
        <taxon>Glomeromycetes</taxon>
        <taxon>Archaeosporales</taxon>
        <taxon>Ambisporaceae</taxon>
        <taxon>Ambispora</taxon>
    </lineage>
</organism>
<dbReference type="PANTHER" id="PTHR45339">
    <property type="entry name" value="HYBRID SIGNAL TRANSDUCTION HISTIDINE KINASE J"/>
    <property type="match status" value="1"/>
</dbReference>
<dbReference type="FunFam" id="3.40.50.2300:FF:000146">
    <property type="entry name" value="Putative two-component response regulator SSK1p"/>
    <property type="match status" value="1"/>
</dbReference>
<keyword evidence="7" id="KW-1185">Reference proteome</keyword>
<dbReference type="PANTHER" id="PTHR45339:SF1">
    <property type="entry name" value="HYBRID SIGNAL TRANSDUCTION HISTIDINE KINASE J"/>
    <property type="match status" value="1"/>
</dbReference>
<dbReference type="CDD" id="cd17546">
    <property type="entry name" value="REC_hyHK_CKI1_RcsC-like"/>
    <property type="match status" value="1"/>
</dbReference>
<dbReference type="PROSITE" id="PS50110">
    <property type="entry name" value="RESPONSE_REGULATORY"/>
    <property type="match status" value="1"/>
</dbReference>
<feature type="compositionally biased region" description="Polar residues" evidence="4">
    <location>
        <begin position="106"/>
        <end position="136"/>
    </location>
</feature>
<evidence type="ECO:0000256" key="2">
    <source>
        <dbReference type="ARBA" id="ARBA00023012"/>
    </source>
</evidence>
<dbReference type="EMBL" id="CAJVPS010029848">
    <property type="protein sequence ID" value="CAG8729644.1"/>
    <property type="molecule type" value="Genomic_DNA"/>
</dbReference>
<evidence type="ECO:0000256" key="1">
    <source>
        <dbReference type="ARBA" id="ARBA00022553"/>
    </source>
</evidence>
<feature type="region of interest" description="Disordered" evidence="4">
    <location>
        <begin position="72"/>
        <end position="237"/>
    </location>
</feature>
<reference evidence="6" key="1">
    <citation type="submission" date="2021-06" db="EMBL/GenBank/DDBJ databases">
        <authorList>
            <person name="Kallberg Y."/>
            <person name="Tangrot J."/>
            <person name="Rosling A."/>
        </authorList>
    </citation>
    <scope>NUCLEOTIDE SEQUENCE</scope>
    <source>
        <strain evidence="6">FL130A</strain>
    </source>
</reference>
<name>A0A9N9IBY7_9GLOM</name>
<feature type="compositionally biased region" description="Polar residues" evidence="4">
    <location>
        <begin position="72"/>
        <end position="83"/>
    </location>
</feature>
<feature type="modified residue" description="4-aspartylphosphate" evidence="3">
    <location>
        <position position="302"/>
    </location>
</feature>
<dbReference type="Pfam" id="PF00072">
    <property type="entry name" value="Response_reg"/>
    <property type="match status" value="1"/>
</dbReference>
<evidence type="ECO:0000256" key="3">
    <source>
        <dbReference type="PROSITE-ProRule" id="PRU00169"/>
    </source>
</evidence>
<dbReference type="GO" id="GO:0000156">
    <property type="term" value="F:phosphorelay response regulator activity"/>
    <property type="evidence" value="ECO:0007669"/>
    <property type="project" value="UniProtKB-ARBA"/>
</dbReference>
<keyword evidence="2" id="KW-0902">Two-component regulatory system</keyword>
<evidence type="ECO:0000313" key="7">
    <source>
        <dbReference type="Proteomes" id="UP000789508"/>
    </source>
</evidence>
<feature type="domain" description="Response regulatory" evidence="5">
    <location>
        <begin position="253"/>
        <end position="416"/>
    </location>
</feature>
<feature type="compositionally biased region" description="Polar residues" evidence="4">
    <location>
        <begin position="221"/>
        <end position="236"/>
    </location>
</feature>
<dbReference type="InterPro" id="IPR001789">
    <property type="entry name" value="Sig_transdc_resp-reg_receiver"/>
</dbReference>
<feature type="region of interest" description="Disordered" evidence="4">
    <location>
        <begin position="445"/>
        <end position="468"/>
    </location>
</feature>
<evidence type="ECO:0000313" key="6">
    <source>
        <dbReference type="EMBL" id="CAG8729644.1"/>
    </source>
</evidence>
<comment type="caution">
    <text evidence="6">The sequence shown here is derived from an EMBL/GenBank/DDBJ whole genome shotgun (WGS) entry which is preliminary data.</text>
</comment>
<dbReference type="OrthoDB" id="21225at2759"/>
<keyword evidence="1 3" id="KW-0597">Phosphoprotein</keyword>
<dbReference type="AlphaFoldDB" id="A0A9N9IBY7"/>
<feature type="non-terminal residue" evidence="6">
    <location>
        <position position="495"/>
    </location>
</feature>
<evidence type="ECO:0000256" key="4">
    <source>
        <dbReference type="SAM" id="MobiDB-lite"/>
    </source>
</evidence>
<dbReference type="Proteomes" id="UP000789508">
    <property type="component" value="Unassembled WGS sequence"/>
</dbReference>
<dbReference type="Gene3D" id="3.40.50.2300">
    <property type="match status" value="1"/>
</dbReference>
<gene>
    <name evidence="6" type="ORF">ALEPTO_LOCUS12570</name>
</gene>
<feature type="compositionally biased region" description="Polar residues" evidence="4">
    <location>
        <begin position="445"/>
        <end position="465"/>
    </location>
</feature>
<evidence type="ECO:0000259" key="5">
    <source>
        <dbReference type="PROSITE" id="PS50110"/>
    </source>
</evidence>
<dbReference type="SUPFAM" id="SSF52172">
    <property type="entry name" value="CheY-like"/>
    <property type="match status" value="1"/>
</dbReference>
<dbReference type="InterPro" id="IPR011006">
    <property type="entry name" value="CheY-like_superfamily"/>
</dbReference>
<sequence length="495" mass="53679">TTAVIHFTSLTKYKLVKDTVQLILSPANGSFPLLQVLVIPKPAGPRRFLTALHTASNKIVVDPLYMPIATSPMSPGQKYSNGHKNGYDNDSESNPLDREFGDSRNPYFNSESTCTGNNRSSPSMQNGNNSRSNSVAGTPLSPRSGPGGGLLIIPKTMLFPNNRNKSSESGTANNNGESNIQNQASPMSSSHRVESVYEENIISTAIPPINSPPQQSPGNTRRITNGSTAKSPSKTNKAIKLSVNSEDIIPPINVLIVEDNPINQAILSGFMRKKKIKYECVSNGQEAVDKWKNGHFHLVLMDIQLPVMDGIEATKEIRRLEKIQKIGVLPSTPPAASSLSSSATSSVASTPLATPIDNPLAQNTPSPVIRSPVIIVALTASSLQSDRKNALTAGCNDFLTKPVSLVWLEKKIKEWGCMQILIDFDGWRRWKKTEDEIKQKEVGQMTTTKNINSPSTKQSSALTTPSSAAISNNKNNNIKIATSNWINVNNSNDKI</sequence>
<feature type="compositionally biased region" description="Polar residues" evidence="4">
    <location>
        <begin position="159"/>
        <end position="190"/>
    </location>
</feature>
<accession>A0A9N9IBY7</accession>
<dbReference type="SMART" id="SM00448">
    <property type="entry name" value="REC"/>
    <property type="match status" value="1"/>
</dbReference>